<dbReference type="Pfam" id="PF13424">
    <property type="entry name" value="TPR_12"/>
    <property type="match status" value="1"/>
</dbReference>
<evidence type="ECO:0000313" key="3">
    <source>
        <dbReference type="Proteomes" id="UP001431209"/>
    </source>
</evidence>
<dbReference type="InterPro" id="IPR053248">
    <property type="entry name" value="Zinc_finger_MYND_domain"/>
</dbReference>
<keyword evidence="3" id="KW-1185">Reference proteome</keyword>
<dbReference type="PANTHER" id="PTHR46533:SF1">
    <property type="entry name" value="ZINC FINGER MYND DOMAIN-CONTAINING PROTEIN 12"/>
    <property type="match status" value="1"/>
</dbReference>
<proteinExistence type="predicted"/>
<feature type="repeat" description="TPR" evidence="1">
    <location>
        <begin position="195"/>
        <end position="228"/>
    </location>
</feature>
<gene>
    <name evidence="2" type="ORF">AKO1_012775</name>
</gene>
<dbReference type="SMART" id="SM00028">
    <property type="entry name" value="TPR"/>
    <property type="match status" value="2"/>
</dbReference>
<feature type="non-terminal residue" evidence="2">
    <location>
        <position position="268"/>
    </location>
</feature>
<dbReference type="PROSITE" id="PS50005">
    <property type="entry name" value="TPR"/>
    <property type="match status" value="1"/>
</dbReference>
<dbReference type="AlphaFoldDB" id="A0AAW2YLM5"/>
<dbReference type="Gene3D" id="1.25.40.10">
    <property type="entry name" value="Tetratricopeptide repeat domain"/>
    <property type="match status" value="1"/>
</dbReference>
<dbReference type="SUPFAM" id="SSF48452">
    <property type="entry name" value="TPR-like"/>
    <property type="match status" value="1"/>
</dbReference>
<name>A0AAW2YLM5_9EUKA</name>
<dbReference type="InterPro" id="IPR011990">
    <property type="entry name" value="TPR-like_helical_dom_sf"/>
</dbReference>
<dbReference type="PANTHER" id="PTHR46533">
    <property type="entry name" value="ZINC FINGER MYND DOMAIN-CONTAINING PROTEIN 12"/>
    <property type="match status" value="1"/>
</dbReference>
<accession>A0AAW2YLM5</accession>
<keyword evidence="1" id="KW-0802">TPR repeat</keyword>
<protein>
    <submittedName>
        <fullName evidence="2">Uncharacterized protein</fullName>
    </submittedName>
</protein>
<sequence>MKNQSDGNGQPSVDWPALETKFKELLVLLNTPFGSLSGMNSSLRVAGPGVQEERQKHLESLELGLVAIIDVALSESTMLLHEGDNKGAISGGLKTLQFVQELYGPNSIQQVEPYFLLSKAHQALRHYQQAEEFLGIANWTIMKNSECPNTVKAELHQNLGLLYVNKQEIEKAIEHLATSSYYLALIHGTDHLITTYGYFNLGNVFASQGKMDKAIDFLRKVVDIWSKQLLLAVNRETDYKEEDESKNEAPVGHPKRLDLEDLDEEKIF</sequence>
<comment type="caution">
    <text evidence="2">The sequence shown here is derived from an EMBL/GenBank/DDBJ whole genome shotgun (WGS) entry which is preliminary data.</text>
</comment>
<dbReference type="Proteomes" id="UP001431209">
    <property type="component" value="Unassembled WGS sequence"/>
</dbReference>
<evidence type="ECO:0000313" key="2">
    <source>
        <dbReference type="EMBL" id="KAL0477908.1"/>
    </source>
</evidence>
<dbReference type="EMBL" id="JAOPGA020000277">
    <property type="protein sequence ID" value="KAL0477908.1"/>
    <property type="molecule type" value="Genomic_DNA"/>
</dbReference>
<dbReference type="InterPro" id="IPR019734">
    <property type="entry name" value="TPR_rpt"/>
</dbReference>
<organism evidence="2 3">
    <name type="scientific">Acrasis kona</name>
    <dbReference type="NCBI Taxonomy" id="1008807"/>
    <lineage>
        <taxon>Eukaryota</taxon>
        <taxon>Discoba</taxon>
        <taxon>Heterolobosea</taxon>
        <taxon>Tetramitia</taxon>
        <taxon>Eutetramitia</taxon>
        <taxon>Acrasidae</taxon>
        <taxon>Acrasis</taxon>
    </lineage>
</organism>
<reference evidence="2 3" key="1">
    <citation type="submission" date="2024-03" db="EMBL/GenBank/DDBJ databases">
        <title>The Acrasis kona genome and developmental transcriptomes reveal deep origins of eukaryotic multicellular pathways.</title>
        <authorList>
            <person name="Sheikh S."/>
            <person name="Fu C.-J."/>
            <person name="Brown M.W."/>
            <person name="Baldauf S.L."/>
        </authorList>
    </citation>
    <scope>NUCLEOTIDE SEQUENCE [LARGE SCALE GENOMIC DNA]</scope>
    <source>
        <strain evidence="2 3">ATCC MYA-3509</strain>
    </source>
</reference>
<evidence type="ECO:0000256" key="1">
    <source>
        <dbReference type="PROSITE-ProRule" id="PRU00339"/>
    </source>
</evidence>